<comment type="similarity">
    <text evidence="1">In the C-terminal section; belongs to the transposase 35 family.</text>
</comment>
<dbReference type="Pfam" id="PF07282">
    <property type="entry name" value="Cas12f1-like_TNB"/>
    <property type="match status" value="1"/>
</dbReference>
<evidence type="ECO:0000256" key="1">
    <source>
        <dbReference type="ARBA" id="ARBA00008761"/>
    </source>
</evidence>
<dbReference type="GO" id="GO:0032196">
    <property type="term" value="P:transposition"/>
    <property type="evidence" value="ECO:0007669"/>
    <property type="project" value="UniProtKB-KW"/>
</dbReference>
<reference evidence="12 13" key="1">
    <citation type="journal article" date="2018" name="Sci. Rep.">
        <title>Genomic diversity and distribution of Bifidobacterium longum subsp. longum across the human lifespan.</title>
        <authorList>
            <person name="Odamaki T."/>
            <person name="Bottacini F."/>
            <person name="Kato K."/>
            <person name="Mitsuyama E."/>
            <person name="Yoshida K."/>
            <person name="Horigome A."/>
            <person name="Xiao J.Z."/>
            <person name="van Sinderen D."/>
        </authorList>
    </citation>
    <scope>NUCLEOTIDE SEQUENCE [LARGE SCALE GENOMIC DNA]</scope>
    <source>
        <strain evidence="12 13">MCC10002</strain>
    </source>
</reference>
<dbReference type="InterPro" id="IPR053522">
    <property type="entry name" value="RNA-guided_endonuclease_TnpB"/>
</dbReference>
<evidence type="ECO:0000256" key="7">
    <source>
        <dbReference type="ARBA" id="ARBA00023172"/>
    </source>
</evidence>
<dbReference type="GO" id="GO:0003677">
    <property type="term" value="F:DNA binding"/>
    <property type="evidence" value="ECO:0007669"/>
    <property type="project" value="UniProtKB-KW"/>
</dbReference>
<evidence type="ECO:0000259" key="10">
    <source>
        <dbReference type="Pfam" id="PF07282"/>
    </source>
</evidence>
<dbReference type="Proteomes" id="UP000293701">
    <property type="component" value="Unassembled WGS sequence"/>
</dbReference>
<dbReference type="GO" id="GO:0046872">
    <property type="term" value="F:metal ion binding"/>
    <property type="evidence" value="ECO:0007669"/>
    <property type="project" value="UniProtKB-KW"/>
</dbReference>
<keyword evidence="7" id="KW-0233">DNA recombination</keyword>
<feature type="domain" description="Cas12f1-like TNB" evidence="10">
    <location>
        <begin position="301"/>
        <end position="369"/>
    </location>
</feature>
<organism evidence="12 13">
    <name type="scientific">Bifidobacterium longum subsp. longum</name>
    <dbReference type="NCBI Taxonomy" id="1679"/>
    <lineage>
        <taxon>Bacteria</taxon>
        <taxon>Bacillati</taxon>
        <taxon>Actinomycetota</taxon>
        <taxon>Actinomycetes</taxon>
        <taxon>Bifidobacteriales</taxon>
        <taxon>Bifidobacteriaceae</taxon>
        <taxon>Bifidobacterium</taxon>
    </lineage>
</organism>
<comment type="similarity">
    <text evidence="2">In the N-terminal section; belongs to the transposase 2 family.</text>
</comment>
<dbReference type="GO" id="GO:0006310">
    <property type="term" value="P:DNA recombination"/>
    <property type="evidence" value="ECO:0007669"/>
    <property type="project" value="UniProtKB-KW"/>
</dbReference>
<dbReference type="InterPro" id="IPR051399">
    <property type="entry name" value="RNA-guided_DNA_endo/Transpos"/>
</dbReference>
<feature type="region of interest" description="Disordered" evidence="8">
    <location>
        <begin position="221"/>
        <end position="243"/>
    </location>
</feature>
<keyword evidence="4" id="KW-0479">Metal-binding</keyword>
<feature type="compositionally biased region" description="Basic residues" evidence="8">
    <location>
        <begin position="221"/>
        <end position="235"/>
    </location>
</feature>
<dbReference type="Pfam" id="PF12323">
    <property type="entry name" value="HTH_OrfB_IS605"/>
    <property type="match status" value="1"/>
</dbReference>
<keyword evidence="5" id="KW-0862">Zinc</keyword>
<name>A0A4R0RZL0_BIFLL</name>
<evidence type="ECO:0000256" key="6">
    <source>
        <dbReference type="ARBA" id="ARBA00023125"/>
    </source>
</evidence>
<dbReference type="NCBIfam" id="TIGR01766">
    <property type="entry name" value="IS200/IS605 family accessory protein TnpB-like domain"/>
    <property type="match status" value="1"/>
</dbReference>
<sequence length="384" mass="44620">MVDMGYRFRIYPNRRQRLLIERTFGCTRWVWNHFLNKRQVEYEETGRSSRAFRQMKDLPKLKDANPWLREVDSVSLQAVIQHLDRAYDNFYRRVASKKKGGYKGTTGYPRFKGKHNRHQSYTTKNVGHTVYVADDKHVRLPKLGMVKTRVSRPVTGVVKSATVSRNPAGEYYVTIKCAGVHKSMAPAKGDAIGIDLGLKDYCITSEGVKHPNHRYFKQSEKRLRHAKRKLSRKPKGGNNREKQRIKVARLEQKVARQRRDTLDKLSTMLVRRHPIICMETLMPKNMVKNHRLAKHVSDAAWGEFARMLDYKAGWYGRKVVHVDRFYPSSQLCHDCGYLNPEVKNLDVREWTCPQCGVFHDRDVNAANNLRDEGLRILGQLETAA</sequence>
<proteinExistence type="inferred from homology"/>
<evidence type="ECO:0000313" key="12">
    <source>
        <dbReference type="EMBL" id="TCD73780.1"/>
    </source>
</evidence>
<dbReference type="InterPro" id="IPR010095">
    <property type="entry name" value="Cas12f1-like_TNB"/>
</dbReference>
<dbReference type="NCBIfam" id="NF040570">
    <property type="entry name" value="guided_TnpB"/>
    <property type="match status" value="1"/>
</dbReference>
<evidence type="ECO:0000259" key="9">
    <source>
        <dbReference type="Pfam" id="PF01385"/>
    </source>
</evidence>
<evidence type="ECO:0000256" key="4">
    <source>
        <dbReference type="ARBA" id="ARBA00022723"/>
    </source>
</evidence>
<dbReference type="InterPro" id="IPR001959">
    <property type="entry name" value="Transposase"/>
</dbReference>
<evidence type="ECO:0000259" key="11">
    <source>
        <dbReference type="Pfam" id="PF12323"/>
    </source>
</evidence>
<feature type="domain" description="Probable transposase IS891/IS1136/IS1341" evidence="9">
    <location>
        <begin position="185"/>
        <end position="289"/>
    </location>
</feature>
<evidence type="ECO:0000256" key="3">
    <source>
        <dbReference type="ARBA" id="ARBA00022578"/>
    </source>
</evidence>
<keyword evidence="6" id="KW-0238">DNA-binding</keyword>
<dbReference type="Pfam" id="PF01385">
    <property type="entry name" value="OrfB_IS605"/>
    <property type="match status" value="1"/>
</dbReference>
<dbReference type="InterPro" id="IPR021027">
    <property type="entry name" value="Transposase_put_HTH"/>
</dbReference>
<keyword evidence="3" id="KW-0815">Transposition</keyword>
<protein>
    <submittedName>
        <fullName evidence="12">Transposase</fullName>
    </submittedName>
</protein>
<comment type="caution">
    <text evidence="12">The sequence shown here is derived from an EMBL/GenBank/DDBJ whole genome shotgun (WGS) entry which is preliminary data.</text>
</comment>
<evidence type="ECO:0000256" key="8">
    <source>
        <dbReference type="SAM" id="MobiDB-lite"/>
    </source>
</evidence>
<gene>
    <name evidence="12" type="ORF">MCC10002_1289</name>
</gene>
<dbReference type="RefSeq" id="WP_131308906.1">
    <property type="nucleotide sequence ID" value="NZ_SHPM01000028.1"/>
</dbReference>
<feature type="domain" description="Transposase putative helix-turn-helix" evidence="11">
    <location>
        <begin position="1"/>
        <end position="46"/>
    </location>
</feature>
<evidence type="ECO:0000313" key="13">
    <source>
        <dbReference type="Proteomes" id="UP000293701"/>
    </source>
</evidence>
<dbReference type="PANTHER" id="PTHR30405:SF25">
    <property type="entry name" value="RNA-GUIDED DNA ENDONUCLEASE INSQ-RELATED"/>
    <property type="match status" value="1"/>
</dbReference>
<dbReference type="AlphaFoldDB" id="A0A4R0RZL0"/>
<evidence type="ECO:0000256" key="5">
    <source>
        <dbReference type="ARBA" id="ARBA00022833"/>
    </source>
</evidence>
<evidence type="ECO:0000256" key="2">
    <source>
        <dbReference type="ARBA" id="ARBA00011044"/>
    </source>
</evidence>
<dbReference type="PANTHER" id="PTHR30405">
    <property type="entry name" value="TRANSPOSASE"/>
    <property type="match status" value="1"/>
</dbReference>
<dbReference type="NCBIfam" id="NF038281">
    <property type="entry name" value="IS200_TnpB"/>
    <property type="match status" value="1"/>
</dbReference>
<accession>A0A4R0RZL0</accession>
<dbReference type="EMBL" id="SHPM01000028">
    <property type="protein sequence ID" value="TCD73780.1"/>
    <property type="molecule type" value="Genomic_DNA"/>
</dbReference>